<dbReference type="EMBL" id="KT239104">
    <property type="protein sequence ID" value="ALL74043.1"/>
    <property type="molecule type" value="Genomic_DNA"/>
</dbReference>
<protein>
    <submittedName>
        <fullName evidence="1">Putative structural protein</fullName>
    </submittedName>
</protein>
<evidence type="ECO:0000313" key="2">
    <source>
        <dbReference type="Proteomes" id="UP000110831"/>
    </source>
</evidence>
<proteinExistence type="predicted"/>
<dbReference type="Proteomes" id="UP000110831">
    <property type="component" value="Genome"/>
</dbReference>
<accession>A0A0P0RSY5</accession>
<name>A0A0P0RSY5_9VIRU</name>
<sequence length="193" mass="20957">MSSVNDEFYSVEEENNERKRIKLGTSGTSNKGITWFGSSFVGPGNLLCDSEGHFNAKALPTSDIDKVAFQHDADYFNATDVSKDNIWELDKKAIRGALQVSDPYYGNIATALGLIAKRGVDLADQFLTGSETAIYPNKPNTSGIYFDTTPYLAAADSSRKYARISLFRSSSTGAAQLAKSKFIAAALFARAIQ</sequence>
<organism evidence="1 2">
    <name type="scientific">Myzus persicae nicotianae densovirus</name>
    <dbReference type="NCBI Taxonomy" id="1742422"/>
    <lineage>
        <taxon>Viruses</taxon>
        <taxon>Monodnaviria</taxon>
        <taxon>Shotokuvirae</taxon>
        <taxon>Cossaviricota</taxon>
        <taxon>Quintoviricetes</taxon>
        <taxon>Piccovirales</taxon>
        <taxon>Parvoviridae</taxon>
        <taxon>Densovirinae</taxon>
        <taxon>Hemiambidensovirus</taxon>
        <taxon>Hemiambidensovirus hemipteran2</taxon>
        <taxon>Hemipteran ambidensovirus 3</taxon>
    </lineage>
</organism>
<reference evidence="1 2" key="1">
    <citation type="submission" date="2015-06" db="EMBL/GenBank/DDBJ databases">
        <title>Characterization and distribution analysis of a novel densovirus infecting Myzus persicae nicotianae.</title>
        <authorList>
            <person name="Tang S."/>
            <person name="Ren G."/>
            <person name="Xu P."/>
        </authorList>
    </citation>
    <scope>NUCLEOTIDE SEQUENCE [LARGE SCALE GENOMIC DNA]</scope>
    <source>
        <strain evidence="1">SDMPN</strain>
    </source>
</reference>
<evidence type="ECO:0000313" key="1">
    <source>
        <dbReference type="EMBL" id="ALL74043.1"/>
    </source>
</evidence>